<keyword evidence="1" id="KW-0472">Membrane</keyword>
<evidence type="ECO:0000256" key="1">
    <source>
        <dbReference type="SAM" id="Phobius"/>
    </source>
</evidence>
<dbReference type="EMBL" id="HBUF01032657">
    <property type="protein sequence ID" value="CAG6615360.1"/>
    <property type="molecule type" value="Transcribed_RNA"/>
</dbReference>
<accession>A0A8D8LSG8</accession>
<evidence type="ECO:0000313" key="2">
    <source>
        <dbReference type="EMBL" id="CAG6615360.1"/>
    </source>
</evidence>
<name>A0A8D8LSG8_9HEMI</name>
<protein>
    <submittedName>
        <fullName evidence="2">Uncharacterized protein</fullName>
    </submittedName>
</protein>
<dbReference type="AlphaFoldDB" id="A0A8D8LSG8"/>
<keyword evidence="1" id="KW-1133">Transmembrane helix</keyword>
<organism evidence="2">
    <name type="scientific">Cacopsylla melanoneura</name>
    <dbReference type="NCBI Taxonomy" id="428564"/>
    <lineage>
        <taxon>Eukaryota</taxon>
        <taxon>Metazoa</taxon>
        <taxon>Ecdysozoa</taxon>
        <taxon>Arthropoda</taxon>
        <taxon>Hexapoda</taxon>
        <taxon>Insecta</taxon>
        <taxon>Pterygota</taxon>
        <taxon>Neoptera</taxon>
        <taxon>Paraneoptera</taxon>
        <taxon>Hemiptera</taxon>
        <taxon>Sternorrhyncha</taxon>
        <taxon>Psylloidea</taxon>
        <taxon>Psyllidae</taxon>
        <taxon>Psyllinae</taxon>
        <taxon>Cacopsylla</taxon>
    </lineage>
</organism>
<keyword evidence="1" id="KW-0812">Transmembrane</keyword>
<sequence length="138" mass="16375">MIFSASPDIINLYLLFFFTQFDKNNHLLTKIFCTIIRILFCEIFFFFSNSVKNNRTMMYLVSNYFEVSNEVSNYFEKENFLIFSNKKKYNKTLVNPFIKIIFCIFLSRYLCSSSSSSTAECRENHFALLWSSQNWAAA</sequence>
<proteinExistence type="predicted"/>
<reference evidence="2" key="1">
    <citation type="submission" date="2021-05" db="EMBL/GenBank/DDBJ databases">
        <authorList>
            <person name="Alioto T."/>
            <person name="Alioto T."/>
            <person name="Gomez Garrido J."/>
        </authorList>
    </citation>
    <scope>NUCLEOTIDE SEQUENCE</scope>
</reference>
<feature type="transmembrane region" description="Helical" evidence="1">
    <location>
        <begin position="27"/>
        <end position="47"/>
    </location>
</feature>